<name>A0A8C2TTC3_COTJA</name>
<evidence type="ECO:0000313" key="7">
    <source>
        <dbReference type="Ensembl" id="ENSCJPP00005017078.1"/>
    </source>
</evidence>
<feature type="compositionally biased region" description="Gly residues" evidence="5">
    <location>
        <begin position="137"/>
        <end position="147"/>
    </location>
</feature>
<dbReference type="InterPro" id="IPR008733">
    <property type="entry name" value="PEX11"/>
</dbReference>
<accession>A0A8C2TTC3</accession>
<feature type="region of interest" description="Disordered" evidence="5">
    <location>
        <begin position="76"/>
        <end position="96"/>
    </location>
</feature>
<dbReference type="GeneTree" id="ENSGT00960000192899"/>
<dbReference type="GO" id="GO:0005778">
    <property type="term" value="C:peroxisomal membrane"/>
    <property type="evidence" value="ECO:0007669"/>
    <property type="project" value="UniProtKB-SubCell"/>
</dbReference>
<comment type="subcellular location">
    <subcellularLocation>
        <location evidence="4">Peroxisome membrane</location>
    </subcellularLocation>
</comment>
<feature type="region of interest" description="Disordered" evidence="5">
    <location>
        <begin position="47"/>
        <end position="66"/>
    </location>
</feature>
<evidence type="ECO:0000313" key="8">
    <source>
        <dbReference type="Proteomes" id="UP000694412"/>
    </source>
</evidence>
<keyword evidence="2 6" id="KW-0472">Membrane</keyword>
<proteinExistence type="predicted"/>
<dbReference type="PANTHER" id="PTHR12652:SF7">
    <property type="entry name" value="PEROXISOMAL MEMBRANE PROTEIN 11B"/>
    <property type="match status" value="1"/>
</dbReference>
<keyword evidence="6" id="KW-0812">Transmembrane</keyword>
<evidence type="ECO:0000256" key="6">
    <source>
        <dbReference type="SAM" id="Phobius"/>
    </source>
</evidence>
<feature type="transmembrane region" description="Helical" evidence="6">
    <location>
        <begin position="213"/>
        <end position="236"/>
    </location>
</feature>
<dbReference type="Proteomes" id="UP000694412">
    <property type="component" value="Chromosome 25"/>
</dbReference>
<feature type="compositionally biased region" description="Basic and acidic residues" evidence="5">
    <location>
        <begin position="76"/>
        <end position="89"/>
    </location>
</feature>
<evidence type="ECO:0000256" key="3">
    <source>
        <dbReference type="ARBA" id="ARBA00023140"/>
    </source>
</evidence>
<dbReference type="AlphaFoldDB" id="A0A8C2TTC3"/>
<protein>
    <submittedName>
        <fullName evidence="7">Peroxisomal biosis factor 11 beta</fullName>
    </submittedName>
</protein>
<feature type="region of interest" description="Disordered" evidence="5">
    <location>
        <begin position="125"/>
        <end position="153"/>
    </location>
</feature>
<evidence type="ECO:0000256" key="5">
    <source>
        <dbReference type="SAM" id="MobiDB-lite"/>
    </source>
</evidence>
<dbReference type="GO" id="GO:0016559">
    <property type="term" value="P:peroxisome fission"/>
    <property type="evidence" value="ECO:0007669"/>
    <property type="project" value="InterPro"/>
</dbReference>
<evidence type="ECO:0000256" key="4">
    <source>
        <dbReference type="ARBA" id="ARBA00046271"/>
    </source>
</evidence>
<feature type="region of interest" description="Disordered" evidence="5">
    <location>
        <begin position="1"/>
        <end position="24"/>
    </location>
</feature>
<reference evidence="7" key="3">
    <citation type="submission" date="2025-09" db="UniProtKB">
        <authorList>
            <consortium name="Ensembl"/>
        </authorList>
    </citation>
    <scope>IDENTIFICATION</scope>
</reference>
<keyword evidence="3" id="KW-0576">Peroxisome</keyword>
<sequence length="240" mass="26137">SLGACPANRRRILHPPGGARSVSDPHRLPVRRRKCPHCIAVTAEHHGDVGPVQRPEPRPGAAAQGGAVRVCFGRGRAEEERGERRHLGSRDTAGGASGAGKETYFLFSILLNLSRDAYEIRQLMEREATGRRSSKGTGTGTGTGTRTGPGCVSEQRSHAGLQRLQELRLRLQVELRLLLRVLRGNPPLLLDLLKNLCDLCIPLERLRLRRCGAAVLGLCGVTASLLSIVTILQPWLRLKP</sequence>
<evidence type="ECO:0000256" key="2">
    <source>
        <dbReference type="ARBA" id="ARBA00023136"/>
    </source>
</evidence>
<dbReference type="PANTHER" id="PTHR12652">
    <property type="entry name" value="PEROXISOMAL BIOGENESIS FACTOR 11"/>
    <property type="match status" value="1"/>
</dbReference>
<keyword evidence="6" id="KW-1133">Transmembrane helix</keyword>
<dbReference type="Pfam" id="PF05648">
    <property type="entry name" value="PEX11"/>
    <property type="match status" value="1"/>
</dbReference>
<dbReference type="Ensembl" id="ENSCJPT00005023867.1">
    <property type="protein sequence ID" value="ENSCJPP00005017078.1"/>
    <property type="gene ID" value="ENSCJPG00005013978.1"/>
</dbReference>
<keyword evidence="8" id="KW-1185">Reference proteome</keyword>
<keyword evidence="1" id="KW-0962">Peroxisome biogenesis</keyword>
<reference evidence="7" key="1">
    <citation type="submission" date="2015-11" db="EMBL/GenBank/DDBJ databases">
        <authorList>
            <consortium name="International Coturnix japonica Genome Analysis Consortium"/>
            <person name="Warren W."/>
            <person name="Burt D.W."/>
            <person name="Antin P.B."/>
            <person name="Lanford R."/>
            <person name="Gros J."/>
            <person name="Wilson R.K."/>
        </authorList>
    </citation>
    <scope>NUCLEOTIDE SEQUENCE [LARGE SCALE GENOMIC DNA]</scope>
</reference>
<organism evidence="7 8">
    <name type="scientific">Coturnix japonica</name>
    <name type="common">Japanese quail</name>
    <name type="synonym">Coturnix coturnix japonica</name>
    <dbReference type="NCBI Taxonomy" id="93934"/>
    <lineage>
        <taxon>Eukaryota</taxon>
        <taxon>Metazoa</taxon>
        <taxon>Chordata</taxon>
        <taxon>Craniata</taxon>
        <taxon>Vertebrata</taxon>
        <taxon>Euteleostomi</taxon>
        <taxon>Archelosauria</taxon>
        <taxon>Archosauria</taxon>
        <taxon>Dinosauria</taxon>
        <taxon>Saurischia</taxon>
        <taxon>Theropoda</taxon>
        <taxon>Coelurosauria</taxon>
        <taxon>Aves</taxon>
        <taxon>Neognathae</taxon>
        <taxon>Galloanserae</taxon>
        <taxon>Galliformes</taxon>
        <taxon>Phasianidae</taxon>
        <taxon>Perdicinae</taxon>
        <taxon>Coturnix</taxon>
    </lineage>
</organism>
<evidence type="ECO:0000256" key="1">
    <source>
        <dbReference type="ARBA" id="ARBA00022593"/>
    </source>
</evidence>
<reference evidence="7" key="2">
    <citation type="submission" date="2025-08" db="UniProtKB">
        <authorList>
            <consortium name="Ensembl"/>
        </authorList>
    </citation>
    <scope>IDENTIFICATION</scope>
</reference>